<dbReference type="Pfam" id="PF01753">
    <property type="entry name" value="zf-MYND"/>
    <property type="match status" value="1"/>
</dbReference>
<dbReference type="Gene3D" id="6.10.140.2220">
    <property type="match status" value="1"/>
</dbReference>
<keyword evidence="9" id="KW-1185">Reference proteome</keyword>
<dbReference type="Pfam" id="PF13229">
    <property type="entry name" value="Beta_helix"/>
    <property type="match status" value="2"/>
</dbReference>
<keyword evidence="2" id="KW-0677">Repeat</keyword>
<feature type="repeat" description="TPR" evidence="6">
    <location>
        <begin position="41"/>
        <end position="74"/>
    </location>
</feature>
<evidence type="ECO:0000256" key="6">
    <source>
        <dbReference type="PROSITE-ProRule" id="PRU00339"/>
    </source>
</evidence>
<dbReference type="EMBL" id="JAOPGA020000950">
    <property type="protein sequence ID" value="KAL0483355.1"/>
    <property type="molecule type" value="Genomic_DNA"/>
</dbReference>
<proteinExistence type="predicted"/>
<evidence type="ECO:0000313" key="9">
    <source>
        <dbReference type="Proteomes" id="UP001431209"/>
    </source>
</evidence>
<evidence type="ECO:0000256" key="5">
    <source>
        <dbReference type="PROSITE-ProRule" id="PRU00134"/>
    </source>
</evidence>
<sequence>MSNNDWKEQGNTLFRNKEFEKAKECYQKAVVDESISNDKRAVLYSNLSLCEQKLQRMDEAIEYANKSIQADPSYLKGHSHKVISLLSQQKTDDACECITSLMKQGKKSAEFTQTVQDLQKRSSYFTQQSVIESLTLYPSLRFPQKVVIVDPNGAGHFTTVTDAVAKSKRNASIIVRPAIYKNSAFVIESEVEMIGDGDREDIVIENTQFNPLVLAYHGGCHFYAKNLTFVQKVKGNTSPHAVIMEGGSSVSMENVVLNAPDVATLSVARSCNLNLKSCVMSKAHGAIVSDGGKIEMVDCEVKDIVRIGVEIRQDASAVLTNCKIYDCGMSGVTSHAGASSLVMNKCEVFRCYKLSKEAANFFAAGTAFVENCHFHHNHGGCIVLDCCNAVLEGNRINDCLFGVGFSANGGGLLKRNTIERNSIGLNIAFNGKGVIRLEDNIMSDNKANITTGPNDKKPIIISGPDHVTEISEEEIQPALAIGQTLNQKERKIETKQWRKNHAENPFSVDAISKHSVFCSFCSAFEPPNAEKKFQRCSRCKGVYYCSADCQKRHWTSHKPVCMPPKTNSCYCGSGKEWSKCCGSKDSKKGTSYVNVTGVKTHHFFIILGENVLDRNKFVKDKQNRILVWVDRNKAMNEAKKKKGNVVGMGDQKWEIFQRVEDFVIVE</sequence>
<feature type="domain" description="MYND-type" evidence="7">
    <location>
        <begin position="518"/>
        <end position="561"/>
    </location>
</feature>
<dbReference type="Gene3D" id="2.160.20.10">
    <property type="entry name" value="Single-stranded right-handed beta-helix, Pectin lyase-like"/>
    <property type="match status" value="1"/>
</dbReference>
<protein>
    <recommendedName>
        <fullName evidence="7">MYND-type domain-containing protein</fullName>
    </recommendedName>
</protein>
<gene>
    <name evidence="8" type="ORF">AKO1_014699</name>
</gene>
<keyword evidence="1" id="KW-0479">Metal-binding</keyword>
<dbReference type="InterPro" id="IPR019734">
    <property type="entry name" value="TPR_rpt"/>
</dbReference>
<dbReference type="Gene3D" id="1.25.40.10">
    <property type="entry name" value="Tetratricopeptide repeat domain"/>
    <property type="match status" value="1"/>
</dbReference>
<dbReference type="InterPro" id="IPR012334">
    <property type="entry name" value="Pectin_lyas_fold"/>
</dbReference>
<dbReference type="InterPro" id="IPR011990">
    <property type="entry name" value="TPR-like_helical_dom_sf"/>
</dbReference>
<evidence type="ECO:0000256" key="3">
    <source>
        <dbReference type="ARBA" id="ARBA00022771"/>
    </source>
</evidence>
<dbReference type="SMART" id="SM00710">
    <property type="entry name" value="PbH1"/>
    <property type="match status" value="5"/>
</dbReference>
<keyword evidence="6" id="KW-0802">TPR repeat</keyword>
<keyword evidence="3 5" id="KW-0863">Zinc-finger</keyword>
<dbReference type="GO" id="GO:0006511">
    <property type="term" value="P:ubiquitin-dependent protein catabolic process"/>
    <property type="evidence" value="ECO:0007669"/>
    <property type="project" value="TreeGrafter"/>
</dbReference>
<comment type="caution">
    <text evidence="8">The sequence shown here is derived from an EMBL/GenBank/DDBJ whole genome shotgun (WGS) entry which is preliminary data.</text>
</comment>
<dbReference type="Proteomes" id="UP001431209">
    <property type="component" value="Unassembled WGS sequence"/>
</dbReference>
<dbReference type="AlphaFoldDB" id="A0AAW2Z1Y0"/>
<dbReference type="InterPro" id="IPR051550">
    <property type="entry name" value="SCF-Subunits/Alg-Epimerases"/>
</dbReference>
<dbReference type="PROSITE" id="PS50865">
    <property type="entry name" value="ZF_MYND_2"/>
    <property type="match status" value="1"/>
</dbReference>
<evidence type="ECO:0000256" key="4">
    <source>
        <dbReference type="ARBA" id="ARBA00022833"/>
    </source>
</evidence>
<dbReference type="InterPro" id="IPR011050">
    <property type="entry name" value="Pectin_lyase_fold/virulence"/>
</dbReference>
<name>A0AAW2Z1Y0_9EUKA</name>
<dbReference type="InterPro" id="IPR006626">
    <property type="entry name" value="PbH1"/>
</dbReference>
<evidence type="ECO:0000313" key="8">
    <source>
        <dbReference type="EMBL" id="KAL0483355.1"/>
    </source>
</evidence>
<organism evidence="8 9">
    <name type="scientific">Acrasis kona</name>
    <dbReference type="NCBI Taxonomy" id="1008807"/>
    <lineage>
        <taxon>Eukaryota</taxon>
        <taxon>Discoba</taxon>
        <taxon>Heterolobosea</taxon>
        <taxon>Tetramitia</taxon>
        <taxon>Eutetramitia</taxon>
        <taxon>Acrasidae</taxon>
        <taxon>Acrasis</taxon>
    </lineage>
</organism>
<accession>A0AAW2Z1Y0</accession>
<evidence type="ECO:0000259" key="7">
    <source>
        <dbReference type="PROSITE" id="PS50865"/>
    </source>
</evidence>
<dbReference type="Pfam" id="PF13181">
    <property type="entry name" value="TPR_8"/>
    <property type="match status" value="2"/>
</dbReference>
<keyword evidence="4" id="KW-0862">Zinc</keyword>
<evidence type="ECO:0000256" key="1">
    <source>
        <dbReference type="ARBA" id="ARBA00022723"/>
    </source>
</evidence>
<evidence type="ECO:0000256" key="2">
    <source>
        <dbReference type="ARBA" id="ARBA00022737"/>
    </source>
</evidence>
<dbReference type="SUPFAM" id="SSF48452">
    <property type="entry name" value="TPR-like"/>
    <property type="match status" value="1"/>
</dbReference>
<dbReference type="GO" id="GO:0008270">
    <property type="term" value="F:zinc ion binding"/>
    <property type="evidence" value="ECO:0007669"/>
    <property type="project" value="UniProtKB-KW"/>
</dbReference>
<dbReference type="InterPro" id="IPR002893">
    <property type="entry name" value="Znf_MYND"/>
</dbReference>
<dbReference type="PROSITE" id="PS50005">
    <property type="entry name" value="TPR"/>
    <property type="match status" value="1"/>
</dbReference>
<dbReference type="SUPFAM" id="SSF144232">
    <property type="entry name" value="HIT/MYND zinc finger-like"/>
    <property type="match status" value="1"/>
</dbReference>
<dbReference type="PANTHER" id="PTHR22990">
    <property type="entry name" value="F-BOX ONLY PROTEIN"/>
    <property type="match status" value="1"/>
</dbReference>
<reference evidence="8 9" key="1">
    <citation type="submission" date="2024-03" db="EMBL/GenBank/DDBJ databases">
        <title>The Acrasis kona genome and developmental transcriptomes reveal deep origins of eukaryotic multicellular pathways.</title>
        <authorList>
            <person name="Sheikh S."/>
            <person name="Fu C.-J."/>
            <person name="Brown M.W."/>
            <person name="Baldauf S.L."/>
        </authorList>
    </citation>
    <scope>NUCLEOTIDE SEQUENCE [LARGE SCALE GENOMIC DNA]</scope>
    <source>
        <strain evidence="8 9">ATCC MYA-3509</strain>
    </source>
</reference>
<dbReference type="InterPro" id="IPR039448">
    <property type="entry name" value="Beta_helix"/>
</dbReference>
<dbReference type="SMART" id="SM00028">
    <property type="entry name" value="TPR"/>
    <property type="match status" value="2"/>
</dbReference>
<dbReference type="SUPFAM" id="SSF51126">
    <property type="entry name" value="Pectin lyase-like"/>
    <property type="match status" value="1"/>
</dbReference>
<dbReference type="PANTHER" id="PTHR22990:SF15">
    <property type="entry name" value="F-BOX ONLY PROTEIN 10"/>
    <property type="match status" value="1"/>
</dbReference>